<proteinExistence type="predicted"/>
<evidence type="ECO:0000313" key="8">
    <source>
        <dbReference type="Proteomes" id="UP000838763"/>
    </source>
</evidence>
<organism evidence="7 8">
    <name type="scientific">Parascedosporium putredinis</name>
    <dbReference type="NCBI Taxonomy" id="1442378"/>
    <lineage>
        <taxon>Eukaryota</taxon>
        <taxon>Fungi</taxon>
        <taxon>Dikarya</taxon>
        <taxon>Ascomycota</taxon>
        <taxon>Pezizomycotina</taxon>
        <taxon>Sordariomycetes</taxon>
        <taxon>Hypocreomycetidae</taxon>
        <taxon>Microascales</taxon>
        <taxon>Microascaceae</taxon>
        <taxon>Parascedosporium</taxon>
    </lineage>
</organism>
<reference evidence="7" key="1">
    <citation type="submission" date="2022-11" db="EMBL/GenBank/DDBJ databases">
        <authorList>
            <person name="Scott C."/>
            <person name="Bruce N."/>
        </authorList>
    </citation>
    <scope>NUCLEOTIDE SEQUENCE</scope>
</reference>
<keyword evidence="5" id="KW-0539">Nucleus</keyword>
<protein>
    <submittedName>
        <fullName evidence="7">Uncharacterized protein</fullName>
    </submittedName>
</protein>
<sequence>MSSVFPVRGQPDSDRDYRHPRTRAERVLKRDPNKGRRATAEPAGSILASPGQQSMTIEDEWALLPPLNEVIEAVDTFTCHYFQLGFIPKQRFPERLAQDHLSINMGIAIRMAILMQLHREETYNSENRSFDDIIRAESARRTLVRFTSVAVSWMLHSQDNLHSGPVSPVSLSASDITTLLPCDEDSFANGKIPESRAALEDTPPAIENPDLLIDPNRSLFASLIQIHYYWGSIARRAMERKRHFPRYRDPGSEFGRWVDKLRSWEENLPKDHTWSPMMLRGYKTDRQNLAYLGVTMMTRLCNIVLRRGTYIVCPDQSISIKGLTMLHRTMEILDECKNTWPLASRWLEALEALEKSSRDPKGPLSLPSKEAWRMGHILEAGPTTPQSTQDMYDPSGAYYSPATTTFGPGNDGFEAELQFYLDGEQAWPGTNALFSLYDTA</sequence>
<keyword evidence="8" id="KW-1185">Reference proteome</keyword>
<feature type="region of interest" description="Disordered" evidence="6">
    <location>
        <begin position="1"/>
        <end position="52"/>
    </location>
</feature>
<dbReference type="AlphaFoldDB" id="A0A9P1GVS6"/>
<gene>
    <name evidence="7" type="ORF">PPNO1_LOCUS981</name>
</gene>
<dbReference type="EMBL" id="CALLCH030000001">
    <property type="protein sequence ID" value="CAI4211185.1"/>
    <property type="molecule type" value="Genomic_DNA"/>
</dbReference>
<evidence type="ECO:0000313" key="7">
    <source>
        <dbReference type="EMBL" id="CAI4211185.1"/>
    </source>
</evidence>
<evidence type="ECO:0000256" key="2">
    <source>
        <dbReference type="ARBA" id="ARBA00022723"/>
    </source>
</evidence>
<evidence type="ECO:0000256" key="4">
    <source>
        <dbReference type="ARBA" id="ARBA00023163"/>
    </source>
</evidence>
<dbReference type="PANTHER" id="PTHR47338:SF5">
    <property type="entry name" value="ZN(II)2CYS6 TRANSCRIPTION FACTOR (EUROFUNG)"/>
    <property type="match status" value="1"/>
</dbReference>
<dbReference type="PANTHER" id="PTHR47338">
    <property type="entry name" value="ZN(II)2CYS6 TRANSCRIPTION FACTOR (EUROFUNG)-RELATED"/>
    <property type="match status" value="1"/>
</dbReference>
<dbReference type="GO" id="GO:0000981">
    <property type="term" value="F:DNA-binding transcription factor activity, RNA polymerase II-specific"/>
    <property type="evidence" value="ECO:0007669"/>
    <property type="project" value="InterPro"/>
</dbReference>
<dbReference type="Proteomes" id="UP000838763">
    <property type="component" value="Unassembled WGS sequence"/>
</dbReference>
<comment type="subcellular location">
    <subcellularLocation>
        <location evidence="1">Nucleus</location>
    </subcellularLocation>
</comment>
<dbReference type="InterPro" id="IPR050815">
    <property type="entry name" value="TF_fung"/>
</dbReference>
<name>A0A9P1GVS6_9PEZI</name>
<evidence type="ECO:0000256" key="1">
    <source>
        <dbReference type="ARBA" id="ARBA00004123"/>
    </source>
</evidence>
<dbReference type="CDD" id="cd12148">
    <property type="entry name" value="fungal_TF_MHR"/>
    <property type="match status" value="1"/>
</dbReference>
<keyword evidence="2" id="KW-0479">Metal-binding</keyword>
<dbReference type="OrthoDB" id="2399539at2759"/>
<feature type="compositionally biased region" description="Basic and acidic residues" evidence="6">
    <location>
        <begin position="11"/>
        <end position="34"/>
    </location>
</feature>
<evidence type="ECO:0000256" key="5">
    <source>
        <dbReference type="ARBA" id="ARBA00023242"/>
    </source>
</evidence>
<evidence type="ECO:0000256" key="3">
    <source>
        <dbReference type="ARBA" id="ARBA00023015"/>
    </source>
</evidence>
<comment type="caution">
    <text evidence="7">The sequence shown here is derived from an EMBL/GenBank/DDBJ whole genome shotgun (WGS) entry which is preliminary data.</text>
</comment>
<evidence type="ECO:0000256" key="6">
    <source>
        <dbReference type="SAM" id="MobiDB-lite"/>
    </source>
</evidence>
<dbReference type="GO" id="GO:0005634">
    <property type="term" value="C:nucleus"/>
    <property type="evidence" value="ECO:0007669"/>
    <property type="project" value="UniProtKB-SubCell"/>
</dbReference>
<dbReference type="GO" id="GO:0046872">
    <property type="term" value="F:metal ion binding"/>
    <property type="evidence" value="ECO:0007669"/>
    <property type="project" value="UniProtKB-KW"/>
</dbReference>
<keyword evidence="3" id="KW-0805">Transcription regulation</keyword>
<keyword evidence="4" id="KW-0804">Transcription</keyword>
<accession>A0A9P1GVS6</accession>